<name>A0ACC6RKG4_9BURK</name>
<dbReference type="EMBL" id="JAYMRU010000013">
    <property type="protein sequence ID" value="MEM5402189.1"/>
    <property type="molecule type" value="Genomic_DNA"/>
</dbReference>
<evidence type="ECO:0000313" key="1">
    <source>
        <dbReference type="EMBL" id="MEM5402189.1"/>
    </source>
</evidence>
<accession>A0ACC6RKG4</accession>
<sequence>MCAANRHSPRSSVGQEITPATPEIRNMVKTPVNQAFAGAGTLDAFMPTDSWAQPTAAESRCNMSSVPDRRPAGLSHVLCLVGLIGRAPRELWPFVLTWVIAVLTVPFCWLVISGALTQHVLVPPVETPKALAETGYTPEFLGERILSAMRGISSDSEAVPHDVSLADNDSPDIKLPGQDMSYASIVGFLKSTLFRNKQDVVVHIGITHVSGSADAYVAHIQIENGPFNAMHDDVAFTGKDFNQSVRDIAIEVMRLVEPNTLASHVFTTVQKTRCSPGQCDYSDVEAIYDDVLSRPGSPQRQWALAGKGWLLLRQNRAEEAEQQSRDALLLYPHSAVLRANLGIALEQEHSIDAAIKELRAGAHERWSTAENQRLLGDVLLHAHRYAEALGAFRRADEMHHDDVNILHDWGEALIDNGQYEAAIIKLARAVELRPDLAPSYELWGQALEGEGDFSHAAQKYAAADKRDSGALTPHEKQLALLGTPRRSPPVSASLQAPDSHT</sequence>
<keyword evidence="2" id="KW-1185">Reference proteome</keyword>
<comment type="caution">
    <text evidence="1">The sequence shown here is derived from an EMBL/GenBank/DDBJ whole genome shotgun (WGS) entry which is preliminary data.</text>
</comment>
<protein>
    <submittedName>
        <fullName evidence="1">Tetratricopeptide repeat protein</fullName>
    </submittedName>
</protein>
<dbReference type="Proteomes" id="UP001392318">
    <property type="component" value="Unassembled WGS sequence"/>
</dbReference>
<organism evidence="1 2">
    <name type="scientific">Paraburkholderia unamae</name>
    <dbReference type="NCBI Taxonomy" id="219649"/>
    <lineage>
        <taxon>Bacteria</taxon>
        <taxon>Pseudomonadati</taxon>
        <taxon>Pseudomonadota</taxon>
        <taxon>Betaproteobacteria</taxon>
        <taxon>Burkholderiales</taxon>
        <taxon>Burkholderiaceae</taxon>
        <taxon>Paraburkholderia</taxon>
    </lineage>
</organism>
<gene>
    <name evidence="1" type="ORF">VSR83_19140</name>
</gene>
<proteinExistence type="predicted"/>
<evidence type="ECO:0000313" key="2">
    <source>
        <dbReference type="Proteomes" id="UP001392318"/>
    </source>
</evidence>
<reference evidence="1" key="1">
    <citation type="submission" date="2024-01" db="EMBL/GenBank/DDBJ databases">
        <title>The diversity of rhizobia nodulating Mimosa spp. in eleven states of Brazil covering several biomes is determined by host plant, location, and edaphic factors.</title>
        <authorList>
            <person name="Rouws L."/>
            <person name="Barauna A."/>
            <person name="Beukes C."/>
            <person name="De Faria S.M."/>
            <person name="Gross E."/>
            <person name="Dos Reis Junior F.B."/>
            <person name="Simon M."/>
            <person name="Maluk M."/>
            <person name="Odee D.W."/>
            <person name="Kenicer G."/>
            <person name="Young J.P.W."/>
            <person name="Reis V.M."/>
            <person name="Zilli J."/>
            <person name="James E.K."/>
        </authorList>
    </citation>
    <scope>NUCLEOTIDE SEQUENCE</scope>
    <source>
        <strain evidence="1">JPY452</strain>
    </source>
</reference>